<name>A0ACC4NWK5_9VIBR</name>
<protein>
    <submittedName>
        <fullName evidence="1">Uncharacterized protein</fullName>
    </submittedName>
</protein>
<accession>A0ACC4NWK5</accession>
<reference evidence="1" key="1">
    <citation type="submission" date="2014-10" db="EMBL/GenBank/DDBJ databases">
        <title>Genome sequencing of Vibrio caribbeanicus T14.</title>
        <authorList>
            <person name="Chan K.-G."/>
            <person name="Mohamad N.I."/>
        </authorList>
    </citation>
    <scope>NUCLEOTIDE SEQUENCE</scope>
    <source>
        <strain evidence="1">T14</strain>
    </source>
</reference>
<gene>
    <name evidence="1" type="ORF">NM09_10270</name>
</gene>
<comment type="caution">
    <text evidence="1">The sequence shown here is derived from an EMBL/GenBank/DDBJ whole genome shotgun (WGS) entry which is preliminary data.</text>
</comment>
<organism evidence="1 2">
    <name type="scientific">Vibrio caribbeanicus</name>
    <dbReference type="NCBI Taxonomy" id="701175"/>
    <lineage>
        <taxon>Bacteria</taxon>
        <taxon>Pseudomonadati</taxon>
        <taxon>Pseudomonadota</taxon>
        <taxon>Gammaproteobacteria</taxon>
        <taxon>Vibrionales</taxon>
        <taxon>Vibrionaceae</taxon>
        <taxon>Vibrio</taxon>
    </lineage>
</organism>
<dbReference type="EMBL" id="JRWR01000007">
    <property type="protein sequence ID" value="KHD25018.1"/>
    <property type="molecule type" value="Genomic_DNA"/>
</dbReference>
<evidence type="ECO:0000313" key="2">
    <source>
        <dbReference type="Proteomes" id="UP000030421"/>
    </source>
</evidence>
<evidence type="ECO:0000313" key="1">
    <source>
        <dbReference type="EMBL" id="KHD25018.1"/>
    </source>
</evidence>
<sequence length="60" mass="7123">MTLKQDPRCYTDVCVQGKWFHYDHCTTNTYMLNGESACYIELDKIPDTEDELIELLNEQF</sequence>
<dbReference type="Proteomes" id="UP000030421">
    <property type="component" value="Unassembled WGS sequence"/>
</dbReference>
<proteinExistence type="predicted"/>
<keyword evidence="2" id="KW-1185">Reference proteome</keyword>